<gene>
    <name evidence="3" type="ORF">C2G38_2307709</name>
</gene>
<feature type="compositionally biased region" description="Low complexity" evidence="2">
    <location>
        <begin position="374"/>
        <end position="385"/>
    </location>
</feature>
<comment type="caution">
    <text evidence="3">The sequence shown here is derived from an EMBL/GenBank/DDBJ whole genome shotgun (WGS) entry which is preliminary data.</text>
</comment>
<organism evidence="3 4">
    <name type="scientific">Gigaspora rosea</name>
    <dbReference type="NCBI Taxonomy" id="44941"/>
    <lineage>
        <taxon>Eukaryota</taxon>
        <taxon>Fungi</taxon>
        <taxon>Fungi incertae sedis</taxon>
        <taxon>Mucoromycota</taxon>
        <taxon>Glomeromycotina</taxon>
        <taxon>Glomeromycetes</taxon>
        <taxon>Diversisporales</taxon>
        <taxon>Gigasporaceae</taxon>
        <taxon>Gigaspora</taxon>
    </lineage>
</organism>
<proteinExistence type="predicted"/>
<evidence type="ECO:0000256" key="2">
    <source>
        <dbReference type="SAM" id="MobiDB-lite"/>
    </source>
</evidence>
<dbReference type="EMBL" id="QKWP01000489">
    <property type="protein sequence ID" value="RIB19201.1"/>
    <property type="molecule type" value="Genomic_DNA"/>
</dbReference>
<dbReference type="AlphaFoldDB" id="A0A397VBG4"/>
<accession>A0A397VBG4</accession>
<dbReference type="OrthoDB" id="2444982at2759"/>
<keyword evidence="1" id="KW-0175">Coiled coil</keyword>
<evidence type="ECO:0000313" key="3">
    <source>
        <dbReference type="EMBL" id="RIB19201.1"/>
    </source>
</evidence>
<feature type="coiled-coil region" evidence="1">
    <location>
        <begin position="88"/>
        <end position="137"/>
    </location>
</feature>
<evidence type="ECO:0000256" key="1">
    <source>
        <dbReference type="SAM" id="Coils"/>
    </source>
</evidence>
<feature type="region of interest" description="Disordered" evidence="2">
    <location>
        <begin position="342"/>
        <end position="385"/>
    </location>
</feature>
<sequence length="482" mass="55659">MVVNKAKALVKYLPKLSLFLNSLTDYFVCQKHYNNIIVKNFVLEQLEKVGDSVFFIPMKKNKKKIELSNNELNFCDFEVQVSLPDPEYESLIKKINELERLNKQLLLENEILKKQLNNKYDNQQVRVEAAIEIAKRERNTLYNDVVKLINDPLSAIKYSIAKSKTIIDIDGHIINAGGFTKFIKWQETLAGNSEPFPNGLVFMAFDNEQKGQKNYLDHGYNKVIFHTVTSFVLFNFNPTNQIQNFENPWLHQNLNVSQIESLFGLTPEMQVLLDRQLHDYLSFILTELCEEKKKDINVIDDLVINQSARTSNQKQCREYGKTEIENSKRKCPQCHAKLPTLAETQQEKEQTISDKKDKKDSNKPLIFRPYQPNTSISDKSTSSISIPQNLEPQGSVKIPDILVPDPLPINPNSVENIRKVFDHIQNISGINSGNRKWIVVVCDGLPYHYAQKFKNEYPCIILLPGPLHEEMNMLKAFVELNW</sequence>
<protein>
    <submittedName>
        <fullName evidence="3">Uncharacterized protein</fullName>
    </submittedName>
</protein>
<evidence type="ECO:0000313" key="4">
    <source>
        <dbReference type="Proteomes" id="UP000266673"/>
    </source>
</evidence>
<feature type="compositionally biased region" description="Basic and acidic residues" evidence="2">
    <location>
        <begin position="345"/>
        <end position="362"/>
    </location>
</feature>
<name>A0A397VBG4_9GLOM</name>
<reference evidence="3" key="1">
    <citation type="submission" date="2018-06" db="EMBL/GenBank/DDBJ databases">
        <title>Comparative genomics reveals the genomic features of Rhizophagus irregularis, R. cerebriforme, R. diaphanum and Gigaspora rosea, and their symbiotic lifestyle signature.</title>
        <authorList>
            <person name="Morin E."/>
            <person name="San Clemente H."/>
            <person name="Chen E.C.H."/>
            <person name="De La Providencia I."/>
            <person name="Hainaut M."/>
            <person name="Kuo A."/>
            <person name="Kohler A."/>
            <person name="Murat C."/>
            <person name="Tang N."/>
            <person name="Roy S."/>
            <person name="Loubradou J."/>
            <person name="Henrissat B."/>
            <person name="Grigoriev I.V."/>
            <person name="Corradi N."/>
            <person name="Roux C."/>
            <person name="Martin F.M."/>
        </authorList>
    </citation>
    <scope>NUCLEOTIDE SEQUENCE [LARGE SCALE GENOMIC DNA]</scope>
    <source>
        <strain evidence="3">DAOM 194757</strain>
    </source>
</reference>
<keyword evidence="4" id="KW-1185">Reference proteome</keyword>
<dbReference type="Proteomes" id="UP000266673">
    <property type="component" value="Unassembled WGS sequence"/>
</dbReference>